<dbReference type="GO" id="GO:0016301">
    <property type="term" value="F:kinase activity"/>
    <property type="evidence" value="ECO:0007669"/>
    <property type="project" value="UniProtKB-KW"/>
</dbReference>
<dbReference type="KEGG" id="mgm:Mmc1_3284"/>
<evidence type="ECO:0000259" key="4">
    <source>
        <dbReference type="Pfam" id="PF00294"/>
    </source>
</evidence>
<accession>A0LCT1</accession>
<dbReference type="InterPro" id="IPR052700">
    <property type="entry name" value="Carb_kinase_PfkB-like"/>
</dbReference>
<gene>
    <name evidence="5" type="ordered locus">Mmc1_3284</name>
</gene>
<dbReference type="InterPro" id="IPR011611">
    <property type="entry name" value="PfkB_dom"/>
</dbReference>
<protein>
    <submittedName>
        <fullName evidence="5">PfkB domain protein</fullName>
    </submittedName>
</protein>
<name>A0LCT1_MAGMM</name>
<feature type="domain" description="Carbohydrate kinase PfkB" evidence="4">
    <location>
        <begin position="59"/>
        <end position="317"/>
    </location>
</feature>
<dbReference type="HOGENOM" id="CLU_027634_5_1_5"/>
<evidence type="ECO:0000256" key="1">
    <source>
        <dbReference type="ARBA" id="ARBA00010688"/>
    </source>
</evidence>
<dbReference type="RefSeq" id="WP_011714836.1">
    <property type="nucleotide sequence ID" value="NC_008576.1"/>
</dbReference>
<dbReference type="STRING" id="156889.Mmc1_3284"/>
<dbReference type="InterPro" id="IPR029056">
    <property type="entry name" value="Ribokinase-like"/>
</dbReference>
<dbReference type="OrthoDB" id="9813569at2"/>
<keyword evidence="6" id="KW-1185">Reference proteome</keyword>
<dbReference type="AlphaFoldDB" id="A0LCT1"/>
<keyword evidence="3" id="KW-0418">Kinase</keyword>
<sequence>MAKIDVFGIGNALVDQVYAVEESFLTQIGEEKGRMSLVDPQRQAELSRALASTPALRACGGSAANSLIALTQLGGSAFHACRVAEDETGHFFAQDLTANGVQHQLHTLPAGSSGSCMVFITPDAERTMCTFLGASADLQPEDVPDAILTTAQWCYVEGYLVTAPNTLAAALKGLQQARANGVKTALSFSDVNMVKFFRDGFSQMLGESGVDLIFCNAEEALAFAETDDMAQATAALKKQSRTFVITLGAEGALLWDGQQEIQVAGQPAKAIDTNGAGDMFAGAFFYGITQGWDFTKAAQLACRCCAVLVTHAGARLPKSRTQEILAQFVP</sequence>
<dbReference type="Proteomes" id="UP000002586">
    <property type="component" value="Chromosome"/>
</dbReference>
<dbReference type="CDD" id="cd01168">
    <property type="entry name" value="adenosine_kinase"/>
    <property type="match status" value="1"/>
</dbReference>
<reference evidence="5 6" key="2">
    <citation type="journal article" date="2012" name="Int. J. Syst. Evol. Microbiol.">
        <title>Magnetococcus marinus gen. nov., sp. nov., a marine, magnetotactic bacterium that represents a novel lineage (Magnetococcaceae fam. nov.; Magnetococcales ord. nov.) at the base of the Alphaproteobacteria.</title>
        <authorList>
            <person name="Bazylinski D.A."/>
            <person name="Williams T.J."/>
            <person name="Lefevre C.T."/>
            <person name="Berg R.J."/>
            <person name="Zhang C.L."/>
            <person name="Bowser S.S."/>
            <person name="Dean A.J."/>
            <person name="Beveridge T.J."/>
        </authorList>
    </citation>
    <scope>NUCLEOTIDE SEQUENCE [LARGE SCALE GENOMIC DNA]</scope>
    <source>
        <strain evidence="6">ATCC BAA-1437 / JCM 17883 / MC-1</strain>
    </source>
</reference>
<evidence type="ECO:0000256" key="3">
    <source>
        <dbReference type="ARBA" id="ARBA00022777"/>
    </source>
</evidence>
<comment type="similarity">
    <text evidence="1">Belongs to the carbohydrate kinase PfkB family.</text>
</comment>
<dbReference type="SUPFAM" id="SSF53613">
    <property type="entry name" value="Ribokinase-like"/>
    <property type="match status" value="1"/>
</dbReference>
<reference evidence="6" key="1">
    <citation type="journal article" date="2009" name="Appl. Environ. Microbiol.">
        <title>Complete genome sequence of the chemolithoautotrophic marine magnetotactic coccus strain MC-1.</title>
        <authorList>
            <person name="Schubbe S."/>
            <person name="Williams T.J."/>
            <person name="Xie G."/>
            <person name="Kiss H.E."/>
            <person name="Brettin T.S."/>
            <person name="Martinez D."/>
            <person name="Ross C.A."/>
            <person name="Schuler D."/>
            <person name="Cox B.L."/>
            <person name="Nealson K.H."/>
            <person name="Bazylinski D.A."/>
        </authorList>
    </citation>
    <scope>NUCLEOTIDE SEQUENCE [LARGE SCALE GENOMIC DNA]</scope>
    <source>
        <strain evidence="6">ATCC BAA-1437 / JCM 17883 / MC-1</strain>
    </source>
</reference>
<proteinExistence type="inferred from homology"/>
<dbReference type="Gene3D" id="3.40.1190.20">
    <property type="match status" value="1"/>
</dbReference>
<dbReference type="eggNOG" id="COG0524">
    <property type="taxonomic scope" value="Bacteria"/>
</dbReference>
<evidence type="ECO:0000313" key="5">
    <source>
        <dbReference type="EMBL" id="ABK45774.1"/>
    </source>
</evidence>
<organism evidence="5 6">
    <name type="scientific">Magnetococcus marinus (strain ATCC BAA-1437 / JCM 17883 / MC-1)</name>
    <dbReference type="NCBI Taxonomy" id="156889"/>
    <lineage>
        <taxon>Bacteria</taxon>
        <taxon>Pseudomonadati</taxon>
        <taxon>Pseudomonadota</taxon>
        <taxon>Magnetococcia</taxon>
        <taxon>Magnetococcales</taxon>
        <taxon>Magnetococcaceae</taxon>
        <taxon>Magnetococcus</taxon>
    </lineage>
</organism>
<evidence type="ECO:0000313" key="6">
    <source>
        <dbReference type="Proteomes" id="UP000002586"/>
    </source>
</evidence>
<evidence type="ECO:0000256" key="2">
    <source>
        <dbReference type="ARBA" id="ARBA00022679"/>
    </source>
</evidence>
<keyword evidence="2" id="KW-0808">Transferase</keyword>
<dbReference type="Pfam" id="PF00294">
    <property type="entry name" value="PfkB"/>
    <property type="match status" value="1"/>
</dbReference>
<dbReference type="EMBL" id="CP000471">
    <property type="protein sequence ID" value="ABK45774.1"/>
    <property type="molecule type" value="Genomic_DNA"/>
</dbReference>
<dbReference type="PANTHER" id="PTHR43320">
    <property type="entry name" value="SUGAR KINASE"/>
    <property type="match status" value="1"/>
</dbReference>
<dbReference type="PANTHER" id="PTHR43320:SF3">
    <property type="entry name" value="CARBOHYDRATE KINASE PFKB DOMAIN-CONTAINING PROTEIN"/>
    <property type="match status" value="1"/>
</dbReference>